<feature type="transmembrane region" description="Helical" evidence="6">
    <location>
        <begin position="289"/>
        <end position="311"/>
    </location>
</feature>
<dbReference type="AlphaFoldDB" id="A0A1B7NFI5"/>
<reference evidence="7 8" key="1">
    <citation type="submission" date="2016-06" db="EMBL/GenBank/DDBJ databases">
        <title>Comparative genomics of the ectomycorrhizal sister species Rhizopogon vinicolor and Rhizopogon vesiculosus (Basidiomycota: Boletales) reveals a divergence of the mating type B locus.</title>
        <authorList>
            <consortium name="DOE Joint Genome Institute"/>
            <person name="Mujic A.B."/>
            <person name="Kuo A."/>
            <person name="Tritt A."/>
            <person name="Lipzen A."/>
            <person name="Chen C."/>
            <person name="Johnson J."/>
            <person name="Sharma A."/>
            <person name="Barry K."/>
            <person name="Grigoriev I.V."/>
            <person name="Spatafora J.W."/>
        </authorList>
    </citation>
    <scope>NUCLEOTIDE SEQUENCE [LARGE SCALE GENOMIC DNA]</scope>
    <source>
        <strain evidence="7 8">AM-OR11-026</strain>
    </source>
</reference>
<keyword evidence="2 6" id="KW-0812">Transmembrane</keyword>
<dbReference type="Proteomes" id="UP000092154">
    <property type="component" value="Unassembled WGS sequence"/>
</dbReference>
<dbReference type="NCBIfam" id="TIGR01494">
    <property type="entry name" value="ATPase_P-type"/>
    <property type="match status" value="1"/>
</dbReference>
<dbReference type="GO" id="GO:0005524">
    <property type="term" value="F:ATP binding"/>
    <property type="evidence" value="ECO:0007669"/>
    <property type="project" value="InterPro"/>
</dbReference>
<dbReference type="PANTHER" id="PTHR43520:SF32">
    <property type="entry name" value="COPPER RESISTANCE P-TYPE ATPASE (EUROFUNG)"/>
    <property type="match status" value="1"/>
</dbReference>
<dbReference type="GO" id="GO:0043682">
    <property type="term" value="F:P-type divalent copper transporter activity"/>
    <property type="evidence" value="ECO:0007669"/>
    <property type="project" value="TreeGrafter"/>
</dbReference>
<dbReference type="InterPro" id="IPR023214">
    <property type="entry name" value="HAD_sf"/>
</dbReference>
<evidence type="ECO:0000256" key="3">
    <source>
        <dbReference type="ARBA" id="ARBA00022967"/>
    </source>
</evidence>
<organism evidence="7 8">
    <name type="scientific">Rhizopogon vinicolor AM-OR11-026</name>
    <dbReference type="NCBI Taxonomy" id="1314800"/>
    <lineage>
        <taxon>Eukaryota</taxon>
        <taxon>Fungi</taxon>
        <taxon>Dikarya</taxon>
        <taxon>Basidiomycota</taxon>
        <taxon>Agaricomycotina</taxon>
        <taxon>Agaricomycetes</taxon>
        <taxon>Agaricomycetidae</taxon>
        <taxon>Boletales</taxon>
        <taxon>Suillineae</taxon>
        <taxon>Rhizopogonaceae</taxon>
        <taxon>Rhizopogon</taxon>
    </lineage>
</organism>
<evidence type="ECO:0000256" key="4">
    <source>
        <dbReference type="ARBA" id="ARBA00022989"/>
    </source>
</evidence>
<evidence type="ECO:0000256" key="1">
    <source>
        <dbReference type="ARBA" id="ARBA00004370"/>
    </source>
</evidence>
<evidence type="ECO:0000256" key="5">
    <source>
        <dbReference type="ARBA" id="ARBA00023136"/>
    </source>
</evidence>
<evidence type="ECO:0000313" key="8">
    <source>
        <dbReference type="Proteomes" id="UP000092154"/>
    </source>
</evidence>
<keyword evidence="8" id="KW-1185">Reference proteome</keyword>
<dbReference type="Gene3D" id="3.40.1110.10">
    <property type="entry name" value="Calcium-transporting ATPase, cytoplasmic domain N"/>
    <property type="match status" value="1"/>
</dbReference>
<feature type="transmembrane region" description="Helical" evidence="6">
    <location>
        <begin position="317"/>
        <end position="338"/>
    </location>
</feature>
<keyword evidence="3" id="KW-1278">Translocase</keyword>
<evidence type="ECO:0000313" key="7">
    <source>
        <dbReference type="EMBL" id="OAX43514.1"/>
    </source>
</evidence>
<dbReference type="GO" id="GO:0016887">
    <property type="term" value="F:ATP hydrolysis activity"/>
    <property type="evidence" value="ECO:0007669"/>
    <property type="project" value="InterPro"/>
</dbReference>
<dbReference type="InterPro" id="IPR001757">
    <property type="entry name" value="P_typ_ATPase"/>
</dbReference>
<dbReference type="Gene3D" id="3.40.50.1000">
    <property type="entry name" value="HAD superfamily/HAD-like"/>
    <property type="match status" value="1"/>
</dbReference>
<dbReference type="GO" id="GO:0055070">
    <property type="term" value="P:copper ion homeostasis"/>
    <property type="evidence" value="ECO:0007669"/>
    <property type="project" value="TreeGrafter"/>
</dbReference>
<dbReference type="SUPFAM" id="SSF56784">
    <property type="entry name" value="HAD-like"/>
    <property type="match status" value="1"/>
</dbReference>
<dbReference type="PRINTS" id="PR00119">
    <property type="entry name" value="CATATPASE"/>
</dbReference>
<proteinExistence type="predicted"/>
<gene>
    <name evidence="7" type="ORF">K503DRAFT_816419</name>
</gene>
<dbReference type="PANTHER" id="PTHR43520">
    <property type="entry name" value="ATP7, ISOFORM B"/>
    <property type="match status" value="1"/>
</dbReference>
<accession>A0A1B7NFI5</accession>
<dbReference type="InterPro" id="IPR018303">
    <property type="entry name" value="ATPase_P-typ_P_site"/>
</dbReference>
<dbReference type="OrthoDB" id="432719at2759"/>
<dbReference type="GO" id="GO:0016020">
    <property type="term" value="C:membrane"/>
    <property type="evidence" value="ECO:0007669"/>
    <property type="project" value="UniProtKB-SubCell"/>
</dbReference>
<comment type="subcellular location">
    <subcellularLocation>
        <location evidence="1">Membrane</location>
    </subcellularLocation>
</comment>
<sequence length="348" mass="36787">LEFAIAVFVVACPCGIGLAAPTALLVGSGLAAKHGILARGGGEAFQEMAQLDVVVFDKTGTLTEGGEPRVSDAQILLLSVAPEMLLGIAAELESASSHPLATAVRRYAEKHGAASVTGSVFDEVPGKGVKANFEDIRRAAIIGNEALMRDHAVLLSPDISQALERWKSEAKTKAVAKSVGIHEMNVIAGVLPQQKIEWLQNNGTKRPSSRWQRMFGMSMSNERCIVAMVGDGINDAPALAASDIGIAIGSGSDVAICSASFILVSSNLKSLLTLSNLARKVLNRVKFNFVWAFMYNLIAVPIAAGVIYPAGHVRLDPVWASLAMALSSLSVICSSLALKLYREPKIQL</sequence>
<dbReference type="InterPro" id="IPR036412">
    <property type="entry name" value="HAD-like_sf"/>
</dbReference>
<dbReference type="Gene3D" id="1.20.1110.10">
    <property type="entry name" value="Calcium-transporting ATPase, transmembrane domain"/>
    <property type="match status" value="1"/>
</dbReference>
<dbReference type="PROSITE" id="PS00154">
    <property type="entry name" value="ATPASE_E1_E2"/>
    <property type="match status" value="1"/>
</dbReference>
<dbReference type="STRING" id="1314800.A0A1B7NFI5"/>
<keyword evidence="4 6" id="KW-1133">Transmembrane helix</keyword>
<dbReference type="EMBL" id="KV448137">
    <property type="protein sequence ID" value="OAX43514.1"/>
    <property type="molecule type" value="Genomic_DNA"/>
</dbReference>
<dbReference type="GO" id="GO:0005507">
    <property type="term" value="F:copper ion binding"/>
    <property type="evidence" value="ECO:0007669"/>
    <property type="project" value="TreeGrafter"/>
</dbReference>
<feature type="non-terminal residue" evidence="7">
    <location>
        <position position="1"/>
    </location>
</feature>
<dbReference type="InParanoid" id="A0A1B7NFI5"/>
<name>A0A1B7NFI5_9AGAM</name>
<evidence type="ECO:0000256" key="2">
    <source>
        <dbReference type="ARBA" id="ARBA00022692"/>
    </source>
</evidence>
<protein>
    <submittedName>
        <fullName evidence="7">HAD-like protein</fullName>
    </submittedName>
</protein>
<dbReference type="Pfam" id="PF00702">
    <property type="entry name" value="Hydrolase"/>
    <property type="match status" value="1"/>
</dbReference>
<keyword evidence="5 6" id="KW-0472">Membrane</keyword>
<evidence type="ECO:0000256" key="6">
    <source>
        <dbReference type="SAM" id="Phobius"/>
    </source>
</evidence>
<dbReference type="InterPro" id="IPR023299">
    <property type="entry name" value="ATPase_P-typ_cyto_dom_N"/>
</dbReference>